<keyword evidence="2" id="KW-0472">Membrane</keyword>
<evidence type="ECO:0000313" key="3">
    <source>
        <dbReference type="EMBL" id="MBK0402712.1"/>
    </source>
</evidence>
<dbReference type="EMBL" id="JAEHFX010000003">
    <property type="protein sequence ID" value="MBK0402712.1"/>
    <property type="molecule type" value="Genomic_DNA"/>
</dbReference>
<evidence type="ECO:0000256" key="2">
    <source>
        <dbReference type="SAM" id="Phobius"/>
    </source>
</evidence>
<protein>
    <recommendedName>
        <fullName evidence="5">Outer membrane protein beta-barrel domain-containing protein</fullName>
    </recommendedName>
</protein>
<reference evidence="3 4" key="1">
    <citation type="submission" date="2020-12" db="EMBL/GenBank/DDBJ databases">
        <title>Bacterial novel species Adhaeribacter sp. BT258 isolated from soil.</title>
        <authorList>
            <person name="Jung H.-Y."/>
        </authorList>
    </citation>
    <scope>NUCLEOTIDE SEQUENCE [LARGE SCALE GENOMIC DNA]</scope>
    <source>
        <strain evidence="3 4">BT258</strain>
    </source>
</reference>
<gene>
    <name evidence="3" type="ORF">I5M27_06925</name>
</gene>
<dbReference type="RefSeq" id="WP_200505473.1">
    <property type="nucleotide sequence ID" value="NZ_JAEHFX010000003.1"/>
</dbReference>
<sequence>MRVDKDWEEGIGKKLYDFEGELSEQAWSNINQRIKPRRDKRYFWLPALLFFMTLPTALYFTDPLSWLKSENQNLSQTSPETTVVNLENGTSKTVPVQGEKPELDTYQATNETAENGMVSGIKTHEANNNAAVQSSEATAKNPLINSGNKPANNISGPGLIAATKPSGNITVMEENERSESENKAQQATERQNISARSGIQQAGALAINKPEASNANKGNRTNNASEIRNAKTVGFSTEKPGTGLAKAMLTNNPEVKNAGLQNAENGNLVQSETSREIAWLKARVPSLAGGFTAAEFPETLPDSLKKQLITALPEPENQIAGKDKNQEKPSTRKWAFAIYSAPQYTFQRVLPNQQDGISILQLENKNEFEKERLGFEFGFRAYYPVRKNLQLILGFQAARMNQYLRLHTVNTAPDSVVIKQQSNSVSMQVYNTQRQEEHLFRYYFGGIFTGMKLTLSEKLDLSGGLGLNWLLQNKTTNEKTKTPAAAFNPYLNLGLEYKQPLSQKLTLTAGPAMQYYLKPAQEKQAFIGVKPTTLGFSVGLQYKP</sequence>
<proteinExistence type="predicted"/>
<keyword evidence="4" id="KW-1185">Reference proteome</keyword>
<evidence type="ECO:0000313" key="4">
    <source>
        <dbReference type="Proteomes" id="UP000644147"/>
    </source>
</evidence>
<feature type="compositionally biased region" description="Polar residues" evidence="1">
    <location>
        <begin position="211"/>
        <end position="226"/>
    </location>
</feature>
<organism evidence="3 4">
    <name type="scientific">Adhaeribacter terrigena</name>
    <dbReference type="NCBI Taxonomy" id="2793070"/>
    <lineage>
        <taxon>Bacteria</taxon>
        <taxon>Pseudomonadati</taxon>
        <taxon>Bacteroidota</taxon>
        <taxon>Cytophagia</taxon>
        <taxon>Cytophagales</taxon>
        <taxon>Hymenobacteraceae</taxon>
        <taxon>Adhaeribacter</taxon>
    </lineage>
</organism>
<feature type="compositionally biased region" description="Polar residues" evidence="1">
    <location>
        <begin position="183"/>
        <end position="200"/>
    </location>
</feature>
<comment type="caution">
    <text evidence="3">The sequence shown here is derived from an EMBL/GenBank/DDBJ whole genome shotgun (WGS) entry which is preliminary data.</text>
</comment>
<evidence type="ECO:0008006" key="5">
    <source>
        <dbReference type="Google" id="ProtNLM"/>
    </source>
</evidence>
<feature type="region of interest" description="Disordered" evidence="1">
    <location>
        <begin position="172"/>
        <end position="238"/>
    </location>
</feature>
<keyword evidence="2" id="KW-0812">Transmembrane</keyword>
<evidence type="ECO:0000256" key="1">
    <source>
        <dbReference type="SAM" id="MobiDB-lite"/>
    </source>
</evidence>
<accession>A0ABS1C0L8</accession>
<feature type="transmembrane region" description="Helical" evidence="2">
    <location>
        <begin position="42"/>
        <end position="60"/>
    </location>
</feature>
<keyword evidence="2" id="KW-1133">Transmembrane helix</keyword>
<name>A0ABS1C0L8_9BACT</name>
<dbReference type="Proteomes" id="UP000644147">
    <property type="component" value="Unassembled WGS sequence"/>
</dbReference>